<proteinExistence type="inferred from homology"/>
<comment type="similarity">
    <text evidence="2">Belongs to the band 7/mec-2 family.</text>
</comment>
<dbReference type="Gene3D" id="3.30.479.30">
    <property type="entry name" value="Band 7 domain"/>
    <property type="match status" value="1"/>
</dbReference>
<accession>F0P0Y2</accession>
<keyword evidence="5" id="KW-1185">Reference proteome</keyword>
<dbReference type="Pfam" id="PF01145">
    <property type="entry name" value="Band_7"/>
    <property type="match status" value="1"/>
</dbReference>
<dbReference type="SUPFAM" id="SSF117892">
    <property type="entry name" value="Band 7/SPFH domain"/>
    <property type="match status" value="1"/>
</dbReference>
<dbReference type="EMBL" id="CP002455">
    <property type="protein sequence ID" value="ADX68566.1"/>
    <property type="molecule type" value="Genomic_DNA"/>
</dbReference>
<dbReference type="HOGENOM" id="CLU_1119081_0_0_10"/>
<dbReference type="SMART" id="SM00244">
    <property type="entry name" value="PHB"/>
    <property type="match status" value="1"/>
</dbReference>
<dbReference type="RefSeq" id="WP_013598955.1">
    <property type="nucleotide sequence ID" value="NC_015144.1"/>
</dbReference>
<feature type="domain" description="Band 7" evidence="3">
    <location>
        <begin position="2"/>
        <end position="174"/>
    </location>
</feature>
<evidence type="ECO:0000259" key="3">
    <source>
        <dbReference type="SMART" id="SM00244"/>
    </source>
</evidence>
<reference evidence="5" key="2">
    <citation type="journal article" date="2011" name="Stand. Genomic Sci.">
        <title>Complete genome sequence of Weeksella virosa type strain (9751T).</title>
        <authorList>
            <person name="Lang E."/>
            <person name="Teshima H."/>
            <person name="Lucas S."/>
            <person name="Lapidus A."/>
            <person name="Hammon N."/>
            <person name="Deshpande S."/>
            <person name="Nolan M."/>
            <person name="Cheng J."/>
            <person name="Pitluck S."/>
            <person name="Liolios K."/>
            <person name="Pagani I."/>
            <person name="Mikhailova N."/>
            <person name="Ivanova N."/>
            <person name="Mavromatis K."/>
            <person name="Pati A."/>
            <person name="Tapia R."/>
            <person name="Han C."/>
            <person name="Goodwin L."/>
            <person name="Chen A."/>
            <person name="Palaniappan K."/>
            <person name="Land M."/>
            <person name="Hauser L."/>
            <person name="Chang Y."/>
            <person name="Jeffries C."/>
            <person name="Brambilla E."/>
            <person name="Kopitz M."/>
            <person name="Rohde M."/>
            <person name="Goker M."/>
            <person name="Tindall B."/>
            <person name="Detter J."/>
            <person name="Woyke T."/>
            <person name="Bristow J."/>
            <person name="Eisen J."/>
            <person name="Markowitz V."/>
            <person name="Hugenholtz P."/>
            <person name="Klenk H."/>
            <person name="Kyrpides N."/>
        </authorList>
    </citation>
    <scope>NUCLEOTIDE SEQUENCE [LARGE SCALE GENOMIC DNA]</scope>
    <source>
        <strain evidence="5">ATCC 43766 / DSM 16922 / JCM 21250 / NBRC 16016 / NCTC 11634 / CL345/78</strain>
    </source>
</reference>
<dbReference type="CDD" id="cd13438">
    <property type="entry name" value="SPFH_eoslipins_u2"/>
    <property type="match status" value="1"/>
</dbReference>
<dbReference type="InterPro" id="IPR036013">
    <property type="entry name" value="Band_7/SPFH_dom_sf"/>
</dbReference>
<evidence type="ECO:0000313" key="5">
    <source>
        <dbReference type="Proteomes" id="UP000008641"/>
    </source>
</evidence>
<dbReference type="OrthoDB" id="1150820at2"/>
<dbReference type="Proteomes" id="UP000008641">
    <property type="component" value="Chromosome"/>
</dbReference>
<evidence type="ECO:0000256" key="1">
    <source>
        <dbReference type="ARBA" id="ARBA00004167"/>
    </source>
</evidence>
<gene>
    <name evidence="4" type="ordered locus">Weevi_1878</name>
</gene>
<sequence length="243" mass="28706">MSIFRKKYEVKPNTTGFFYRNHQYEKTLQAGIYKFWDLNNETQVYILPNTPKLLTITNQEVLTKDNVALRFSFYVWYIVEDGKKFLDSFALDRPMEEVWYEAENKIHSIVQLELRNRIAALDSESVNEQRMEFSDFKTKEIEEEIAQFGIRIEEANLRDITFPRNIQQLFAKHLESKIRAKADLENARTTVATARALKNAADLMKDHENIKFFQLLETYTKIAENGKHTFVLGDLKDWTKKSD</sequence>
<reference evidence="4 5" key="1">
    <citation type="journal article" date="2011" name="Stand. Genomic Sci.">
        <title>Complete genome sequence of Weeksella virosa type strain (9751).</title>
        <authorList>
            <person name="Lang E."/>
            <person name="Teshima H."/>
            <person name="Lucas S."/>
            <person name="Lapidus A."/>
            <person name="Hammon N."/>
            <person name="Deshpande S."/>
            <person name="Nolan M."/>
            <person name="Cheng J.F."/>
            <person name="Pitluck S."/>
            <person name="Liolios K."/>
            <person name="Pagani I."/>
            <person name="Mikhailova N."/>
            <person name="Ivanova N."/>
            <person name="Mavromatis K."/>
            <person name="Pati A."/>
            <person name="Tapia R."/>
            <person name="Han C."/>
            <person name="Goodwin L."/>
            <person name="Chen A."/>
            <person name="Palaniappan K."/>
            <person name="Land M."/>
            <person name="Hauser L."/>
            <person name="Chang Y.J."/>
            <person name="Jeffries C.D."/>
            <person name="Brambilla E.M."/>
            <person name="Kopitz M."/>
            <person name="Rohde M."/>
            <person name="Goker M."/>
            <person name="Tindall B.J."/>
            <person name="Detter J.C."/>
            <person name="Woyke T."/>
            <person name="Bristow J."/>
            <person name="Eisen J.A."/>
            <person name="Markowitz V."/>
            <person name="Hugenholtz P."/>
            <person name="Klenk H.P."/>
            <person name="Kyrpides N.C."/>
        </authorList>
    </citation>
    <scope>NUCLEOTIDE SEQUENCE [LARGE SCALE GENOMIC DNA]</scope>
    <source>
        <strain evidence="5">ATCC 43766 / DSM 16922 / JCM 21250 / NBRC 16016 / NCTC 11634 / CL345/78</strain>
    </source>
</reference>
<dbReference type="InterPro" id="IPR001107">
    <property type="entry name" value="Band_7"/>
</dbReference>
<dbReference type="PANTHER" id="PTHR10264">
    <property type="entry name" value="BAND 7 PROTEIN-RELATED"/>
    <property type="match status" value="1"/>
</dbReference>
<evidence type="ECO:0000256" key="2">
    <source>
        <dbReference type="ARBA" id="ARBA00008164"/>
    </source>
</evidence>
<name>F0P0Y2_WEEVC</name>
<comment type="subcellular location">
    <subcellularLocation>
        <location evidence="1">Membrane</location>
        <topology evidence="1">Single-pass membrane protein</topology>
    </subcellularLocation>
</comment>
<organism evidence="4 5">
    <name type="scientific">Weeksella virosa (strain ATCC 43766 / DSM 16922 / JCM 21250 / CCUG 30538 / CDC 9751 / IAM 14551 / NBRC 16016 / NCTC 11634 / CL345/78)</name>
    <dbReference type="NCBI Taxonomy" id="865938"/>
    <lineage>
        <taxon>Bacteria</taxon>
        <taxon>Pseudomonadati</taxon>
        <taxon>Bacteroidota</taxon>
        <taxon>Flavobacteriia</taxon>
        <taxon>Flavobacteriales</taxon>
        <taxon>Weeksellaceae</taxon>
        <taxon>Weeksella</taxon>
    </lineage>
</organism>
<dbReference type="STRING" id="865938.Weevi_1878"/>
<dbReference type="AlphaFoldDB" id="F0P0Y2"/>
<evidence type="ECO:0000313" key="4">
    <source>
        <dbReference type="EMBL" id="ADX68566.1"/>
    </source>
</evidence>
<dbReference type="KEGG" id="wvi:Weevi_1878"/>
<protein>
    <submittedName>
        <fullName evidence="4">Band 7 protein</fullName>
    </submittedName>
</protein>
<dbReference type="PANTHER" id="PTHR10264:SF19">
    <property type="entry name" value="AT06885P-RELATED"/>
    <property type="match status" value="1"/>
</dbReference>
<dbReference type="GO" id="GO:0005886">
    <property type="term" value="C:plasma membrane"/>
    <property type="evidence" value="ECO:0007669"/>
    <property type="project" value="InterPro"/>
</dbReference>
<dbReference type="eggNOG" id="COG0330">
    <property type="taxonomic scope" value="Bacteria"/>
</dbReference>
<dbReference type="InterPro" id="IPR043202">
    <property type="entry name" value="Band-7_stomatin-like"/>
</dbReference>